<dbReference type="PANTHER" id="PTHR36535:SF1">
    <property type="entry name" value="DUF1772 DOMAIN-CONTAINING PROTEIN"/>
    <property type="match status" value="1"/>
</dbReference>
<dbReference type="PANTHER" id="PTHR36535">
    <property type="entry name" value="YALI0E30327P"/>
    <property type="match status" value="1"/>
</dbReference>
<sequence length="155" mass="17203">MNTNFDAINFLHVIKAVSVTSSGLFAGAAIYITYVQHPALMTASPREMVNQFQVFYPRAAKLQATLALTAMVGSAGAAYLTERQIYIIPSVLFATVVGYTLLSIKKINTRLLTMKKEDPSPNVQQLIKTWGRKHFVRSVLSSVGFGVLIYDVFRR</sequence>
<evidence type="ECO:0000256" key="1">
    <source>
        <dbReference type="SAM" id="Phobius"/>
    </source>
</evidence>
<dbReference type="Proteomes" id="UP001479436">
    <property type="component" value="Unassembled WGS sequence"/>
</dbReference>
<organism evidence="2 3">
    <name type="scientific">Basidiobolus ranarum</name>
    <dbReference type="NCBI Taxonomy" id="34480"/>
    <lineage>
        <taxon>Eukaryota</taxon>
        <taxon>Fungi</taxon>
        <taxon>Fungi incertae sedis</taxon>
        <taxon>Zoopagomycota</taxon>
        <taxon>Entomophthoromycotina</taxon>
        <taxon>Basidiobolomycetes</taxon>
        <taxon>Basidiobolales</taxon>
        <taxon>Basidiobolaceae</taxon>
        <taxon>Basidiobolus</taxon>
    </lineage>
</organism>
<proteinExistence type="predicted"/>
<accession>A0ABR2WK32</accession>
<name>A0ABR2WK32_9FUNG</name>
<evidence type="ECO:0008006" key="4">
    <source>
        <dbReference type="Google" id="ProtNLM"/>
    </source>
</evidence>
<evidence type="ECO:0000313" key="2">
    <source>
        <dbReference type="EMBL" id="KAK9761878.1"/>
    </source>
</evidence>
<dbReference type="Pfam" id="PF08592">
    <property type="entry name" value="Anthrone_oxy"/>
    <property type="match status" value="1"/>
</dbReference>
<dbReference type="EMBL" id="JASJQH010001186">
    <property type="protein sequence ID" value="KAK9761878.1"/>
    <property type="molecule type" value="Genomic_DNA"/>
</dbReference>
<protein>
    <recommendedName>
        <fullName evidence="4">DUF1772 domain-containing protein</fullName>
    </recommendedName>
</protein>
<comment type="caution">
    <text evidence="2">The sequence shown here is derived from an EMBL/GenBank/DDBJ whole genome shotgun (WGS) entry which is preliminary data.</text>
</comment>
<feature type="transmembrane region" description="Helical" evidence="1">
    <location>
        <begin position="12"/>
        <end position="34"/>
    </location>
</feature>
<evidence type="ECO:0000313" key="3">
    <source>
        <dbReference type="Proteomes" id="UP001479436"/>
    </source>
</evidence>
<feature type="transmembrane region" description="Helical" evidence="1">
    <location>
        <begin position="85"/>
        <end position="104"/>
    </location>
</feature>
<dbReference type="InterPro" id="IPR013901">
    <property type="entry name" value="Anthrone_oxy"/>
</dbReference>
<keyword evidence="1" id="KW-1133">Transmembrane helix</keyword>
<keyword evidence="1" id="KW-0472">Membrane</keyword>
<reference evidence="2 3" key="1">
    <citation type="submission" date="2023-04" db="EMBL/GenBank/DDBJ databases">
        <title>Genome of Basidiobolus ranarum AG-B5.</title>
        <authorList>
            <person name="Stajich J.E."/>
            <person name="Carter-House D."/>
            <person name="Gryganskyi A."/>
        </authorList>
    </citation>
    <scope>NUCLEOTIDE SEQUENCE [LARGE SCALE GENOMIC DNA]</scope>
    <source>
        <strain evidence="2 3">AG-B5</strain>
    </source>
</reference>
<keyword evidence="1" id="KW-0812">Transmembrane</keyword>
<keyword evidence="3" id="KW-1185">Reference proteome</keyword>
<gene>
    <name evidence="2" type="ORF">K7432_012894</name>
</gene>